<evidence type="ECO:0000256" key="1">
    <source>
        <dbReference type="ARBA" id="ARBA00007435"/>
    </source>
</evidence>
<accession>A0A1F5KR04</accession>
<gene>
    <name evidence="3" type="ORF">A3B45_00930</name>
</gene>
<dbReference type="PROSITE" id="PS50164">
    <property type="entry name" value="GIY_YIG"/>
    <property type="match status" value="1"/>
</dbReference>
<dbReference type="SUPFAM" id="SSF82771">
    <property type="entry name" value="GIY-YIG endonuclease"/>
    <property type="match status" value="1"/>
</dbReference>
<evidence type="ECO:0000259" key="2">
    <source>
        <dbReference type="PROSITE" id="PS50164"/>
    </source>
</evidence>
<name>A0A1F5KR04_9BACT</name>
<dbReference type="InterPro" id="IPR000305">
    <property type="entry name" value="GIY-YIG_endonuc"/>
</dbReference>
<evidence type="ECO:0000313" key="4">
    <source>
        <dbReference type="Proteomes" id="UP000178565"/>
    </source>
</evidence>
<dbReference type="PANTHER" id="PTHR34477">
    <property type="entry name" value="UPF0213 PROTEIN YHBQ"/>
    <property type="match status" value="1"/>
</dbReference>
<dbReference type="PANTHER" id="PTHR34477:SF1">
    <property type="entry name" value="UPF0213 PROTEIN YHBQ"/>
    <property type="match status" value="1"/>
</dbReference>
<proteinExistence type="inferred from homology"/>
<evidence type="ECO:0000313" key="3">
    <source>
        <dbReference type="EMBL" id="OGE43270.1"/>
    </source>
</evidence>
<dbReference type="Proteomes" id="UP000178565">
    <property type="component" value="Unassembled WGS sequence"/>
</dbReference>
<dbReference type="InterPro" id="IPR050190">
    <property type="entry name" value="UPF0213_domain"/>
</dbReference>
<dbReference type="EMBL" id="MFDM01000016">
    <property type="protein sequence ID" value="OGE43270.1"/>
    <property type="molecule type" value="Genomic_DNA"/>
</dbReference>
<dbReference type="Gene3D" id="3.40.1440.10">
    <property type="entry name" value="GIY-YIG endonuclease"/>
    <property type="match status" value="1"/>
</dbReference>
<comment type="similarity">
    <text evidence="1">Belongs to the UPF0213 family.</text>
</comment>
<protein>
    <recommendedName>
        <fullName evidence="2">GIY-YIG domain-containing protein</fullName>
    </recommendedName>
</protein>
<dbReference type="Pfam" id="PF01541">
    <property type="entry name" value="GIY-YIG"/>
    <property type="match status" value="1"/>
</dbReference>
<feature type="domain" description="GIY-YIG" evidence="2">
    <location>
        <begin position="1"/>
        <end position="75"/>
    </location>
</feature>
<dbReference type="InterPro" id="IPR035901">
    <property type="entry name" value="GIY-YIG_endonuc_sf"/>
</dbReference>
<comment type="caution">
    <text evidence="3">The sequence shown here is derived from an EMBL/GenBank/DDBJ whole genome shotgun (WGS) entry which is preliminary data.</text>
</comment>
<organism evidence="3 4">
    <name type="scientific">Candidatus Daviesbacteria bacterium RIFCSPLOWO2_01_FULL_39_12</name>
    <dbReference type="NCBI Taxonomy" id="1797785"/>
    <lineage>
        <taxon>Bacteria</taxon>
        <taxon>Candidatus Daviesiibacteriota</taxon>
    </lineage>
</organism>
<sequence length="84" mass="9902">MWYVYVLECADGTFYTGSTNNLEKRFLEHKNGKGGHYTRSHQPLKIVYSEKLPNKSEALKRERQIKGWSRGKKIKILNLSNFLR</sequence>
<dbReference type="AlphaFoldDB" id="A0A1F5KR04"/>
<dbReference type="CDD" id="cd10456">
    <property type="entry name" value="GIY-YIG_UPF0213"/>
    <property type="match status" value="1"/>
</dbReference>
<reference evidence="3 4" key="1">
    <citation type="journal article" date="2016" name="Nat. Commun.">
        <title>Thousands of microbial genomes shed light on interconnected biogeochemical processes in an aquifer system.</title>
        <authorList>
            <person name="Anantharaman K."/>
            <person name="Brown C.T."/>
            <person name="Hug L.A."/>
            <person name="Sharon I."/>
            <person name="Castelle C.J."/>
            <person name="Probst A.J."/>
            <person name="Thomas B.C."/>
            <person name="Singh A."/>
            <person name="Wilkins M.J."/>
            <person name="Karaoz U."/>
            <person name="Brodie E.L."/>
            <person name="Williams K.H."/>
            <person name="Hubbard S.S."/>
            <person name="Banfield J.F."/>
        </authorList>
    </citation>
    <scope>NUCLEOTIDE SEQUENCE [LARGE SCALE GENOMIC DNA]</scope>
</reference>
<dbReference type="SMART" id="SM00465">
    <property type="entry name" value="GIYc"/>
    <property type="match status" value="1"/>
</dbReference>